<comment type="similarity">
    <text evidence="1">Belongs to the aspartate-semialdehyde dehydrogenase family.</text>
</comment>
<dbReference type="AlphaFoldDB" id="W4RHT6"/>
<evidence type="ECO:0000256" key="1">
    <source>
        <dbReference type="ARBA" id="ARBA00010584"/>
    </source>
</evidence>
<gene>
    <name evidence="3" type="ORF">JCM21738_369</name>
</gene>
<dbReference type="Gene3D" id="3.40.50.720">
    <property type="entry name" value="NAD(P)-binding Rossmann-like Domain"/>
    <property type="match status" value="1"/>
</dbReference>
<reference evidence="3 4" key="1">
    <citation type="submission" date="2013-12" db="EMBL/GenBank/DDBJ databases">
        <title>NBRP : Genome information of microbial organism related human and environment.</title>
        <authorList>
            <person name="Hattori M."/>
            <person name="Oshima K."/>
            <person name="Inaba H."/>
            <person name="Suda W."/>
            <person name="Sakamoto M."/>
            <person name="Iino T."/>
            <person name="Kitahara M."/>
            <person name="Oshida Y."/>
            <person name="Iida T."/>
            <person name="Kudo T."/>
            <person name="Itoh T."/>
            <person name="Ahmed I."/>
            <person name="Ohkuma M."/>
        </authorList>
    </citation>
    <scope>NUCLEOTIDE SEQUENCE [LARGE SCALE GENOMIC DNA]</scope>
    <source>
        <strain evidence="3 4">JCM 21738</strain>
    </source>
</reference>
<name>W4RHT6_9BACI</name>
<evidence type="ECO:0000313" key="3">
    <source>
        <dbReference type="EMBL" id="GAE43717.1"/>
    </source>
</evidence>
<dbReference type="InterPro" id="IPR036291">
    <property type="entry name" value="NAD(P)-bd_dom_sf"/>
</dbReference>
<accession>W4RHT6</accession>
<dbReference type="GO" id="GO:0016620">
    <property type="term" value="F:oxidoreductase activity, acting on the aldehyde or oxo group of donors, NAD or NADP as acceptor"/>
    <property type="evidence" value="ECO:0007669"/>
    <property type="project" value="InterPro"/>
</dbReference>
<dbReference type="Pfam" id="PF01118">
    <property type="entry name" value="Semialdhyde_dh"/>
    <property type="match status" value="1"/>
</dbReference>
<dbReference type="InterPro" id="IPR000534">
    <property type="entry name" value="Semialdehyde_DH_NAD-bd"/>
</dbReference>
<evidence type="ECO:0000313" key="4">
    <source>
        <dbReference type="Proteomes" id="UP000018949"/>
    </source>
</evidence>
<evidence type="ECO:0000259" key="2">
    <source>
        <dbReference type="Pfam" id="PF01118"/>
    </source>
</evidence>
<sequence length="76" mass="8210">MVVEGETAMSERKGYRVAVVGATGAVGQQMIHTLESRDFPVSELLLLSSSRSAGTKVQYKGKELTVQELSQKALKV</sequence>
<proteinExistence type="inferred from homology"/>
<dbReference type="EMBL" id="BAUW01000002">
    <property type="protein sequence ID" value="GAE43717.1"/>
    <property type="molecule type" value="Genomic_DNA"/>
</dbReference>
<dbReference type="GO" id="GO:0051287">
    <property type="term" value="F:NAD binding"/>
    <property type="evidence" value="ECO:0007669"/>
    <property type="project" value="InterPro"/>
</dbReference>
<dbReference type="PANTHER" id="PTHR46278:SF2">
    <property type="entry name" value="ASPARTATE-SEMIALDEHYDE DEHYDROGENASE"/>
    <property type="match status" value="1"/>
</dbReference>
<dbReference type="eggNOG" id="COG0136">
    <property type="taxonomic scope" value="Bacteria"/>
</dbReference>
<protein>
    <submittedName>
        <fullName evidence="3">Aspartate-semialdehyde dehydrogenase</fullName>
    </submittedName>
</protein>
<organism evidence="3 4">
    <name type="scientific">Mesobacillus boroniphilus JCM 21738</name>
    <dbReference type="NCBI Taxonomy" id="1294265"/>
    <lineage>
        <taxon>Bacteria</taxon>
        <taxon>Bacillati</taxon>
        <taxon>Bacillota</taxon>
        <taxon>Bacilli</taxon>
        <taxon>Bacillales</taxon>
        <taxon>Bacillaceae</taxon>
        <taxon>Mesobacillus</taxon>
    </lineage>
</organism>
<feature type="domain" description="Semialdehyde dehydrogenase NAD-binding" evidence="2">
    <location>
        <begin position="16"/>
        <end position="74"/>
    </location>
</feature>
<keyword evidence="4" id="KW-1185">Reference proteome</keyword>
<dbReference type="Proteomes" id="UP000018949">
    <property type="component" value="Unassembled WGS sequence"/>
</dbReference>
<dbReference type="SUPFAM" id="SSF51735">
    <property type="entry name" value="NAD(P)-binding Rossmann-fold domains"/>
    <property type="match status" value="1"/>
</dbReference>
<dbReference type="PANTHER" id="PTHR46278">
    <property type="entry name" value="DEHYDROGENASE, PUTATIVE-RELATED"/>
    <property type="match status" value="1"/>
</dbReference>
<comment type="caution">
    <text evidence="3">The sequence shown here is derived from an EMBL/GenBank/DDBJ whole genome shotgun (WGS) entry which is preliminary data.</text>
</comment>